<organism evidence="15 16">
    <name type="scientific">Tritrichomonas musculus</name>
    <dbReference type="NCBI Taxonomy" id="1915356"/>
    <lineage>
        <taxon>Eukaryota</taxon>
        <taxon>Metamonada</taxon>
        <taxon>Parabasalia</taxon>
        <taxon>Tritrichomonadida</taxon>
        <taxon>Tritrichomonadidae</taxon>
        <taxon>Tritrichomonas</taxon>
    </lineage>
</organism>
<evidence type="ECO:0000256" key="1">
    <source>
        <dbReference type="ARBA" id="ARBA00022679"/>
    </source>
</evidence>
<feature type="coiled-coil region" evidence="12">
    <location>
        <begin position="175"/>
        <end position="284"/>
    </location>
</feature>
<dbReference type="InterPro" id="IPR000719">
    <property type="entry name" value="Prot_kinase_dom"/>
</dbReference>
<dbReference type="EC" id="2.7.12.2" evidence="6"/>
<dbReference type="PANTHER" id="PTHR48013:SF9">
    <property type="entry name" value="DUAL SPECIFICITY MITOGEN-ACTIVATED PROTEIN KINASE KINASE 5"/>
    <property type="match status" value="1"/>
</dbReference>
<evidence type="ECO:0000256" key="9">
    <source>
        <dbReference type="ARBA" id="ARBA00051693"/>
    </source>
</evidence>
<dbReference type="PROSITE" id="PS50012">
    <property type="entry name" value="RCC1_3"/>
    <property type="match status" value="1"/>
</dbReference>
<dbReference type="SUPFAM" id="SSF50985">
    <property type="entry name" value="RCC1/BLIP-II"/>
    <property type="match status" value="1"/>
</dbReference>
<sequence>MSELNGIGIKEVSGTQLHCLAVSFDGRVFGIGKNKSGELGLGKVSEFDKFTPIVSLNKYKIVSASAGTEHSLFLTNNGEILGCGVNSFGQLFINIDANSILYHPVETSITSGASFCIAGCQNSMVFIGESPPNCPNRPVCLNNRVKNNQIEQSVSTKSINQSAQKDANSSGLPLEMNNTNLLKEKEEEILKLQKENSNLKSQLLKEKEDNEKVILQLQKENSNLKSQLLKEKEDNEKVILQLQKENSNLKSQLLKEKEDNEKVILQLQKENSNLKSQQNQQSHNQEEPRVNLGIEFLDEETIKGLDKIEELGSGGGGKVFKVTKKEIYALKEMNVSKADTSSFKHFIFEYEIMNRLSHPNILKTHGIFMSDENHPPFILLEFCPRNLEQAIKGNLLSKEQIVFSIYQIAEGMKYIHWNKIIHRDLKPTNILISSEGTVKICDFGISKVMTVEEQTMTRGVGTQKYMAPEVMDEDENYNEKVDVYSFGVLIFFVLGGDVQKIKLKDIFQHKKPAIPETFTEFSRKLINRCWNLEPKDRPSFEEILDELAENHYKVVELTNSEIIAVEKLIAKHKSTLPSYGH</sequence>
<gene>
    <name evidence="15" type="ORF">M9Y10_015304</name>
</gene>
<evidence type="ECO:0000256" key="4">
    <source>
        <dbReference type="ARBA" id="ARBA00022840"/>
    </source>
</evidence>
<keyword evidence="1" id="KW-0808">Transferase</keyword>
<comment type="catalytic activity">
    <reaction evidence="9">
        <text>L-tyrosyl-[protein] + ATP = O-phospho-L-tyrosyl-[protein] + ADP + H(+)</text>
        <dbReference type="Rhea" id="RHEA:10596"/>
        <dbReference type="Rhea" id="RHEA-COMP:10136"/>
        <dbReference type="Rhea" id="RHEA-COMP:20101"/>
        <dbReference type="ChEBI" id="CHEBI:15378"/>
        <dbReference type="ChEBI" id="CHEBI:30616"/>
        <dbReference type="ChEBI" id="CHEBI:46858"/>
        <dbReference type="ChEBI" id="CHEBI:61978"/>
        <dbReference type="ChEBI" id="CHEBI:456216"/>
        <dbReference type="EC" id="2.7.12.2"/>
    </reaction>
</comment>
<dbReference type="InterPro" id="IPR017441">
    <property type="entry name" value="Protein_kinase_ATP_BS"/>
</dbReference>
<accession>A0ABR2L1X7</accession>
<keyword evidence="16" id="KW-1185">Reference proteome</keyword>
<dbReference type="SUPFAM" id="SSF56112">
    <property type="entry name" value="Protein kinase-like (PK-like)"/>
    <property type="match status" value="1"/>
</dbReference>
<evidence type="ECO:0000256" key="7">
    <source>
        <dbReference type="ARBA" id="ARBA00049014"/>
    </source>
</evidence>
<evidence type="ECO:0000256" key="10">
    <source>
        <dbReference type="PROSITE-ProRule" id="PRU00235"/>
    </source>
</evidence>
<evidence type="ECO:0000256" key="2">
    <source>
        <dbReference type="ARBA" id="ARBA00022741"/>
    </source>
</evidence>
<reference evidence="15 16" key="1">
    <citation type="submission" date="2024-04" db="EMBL/GenBank/DDBJ databases">
        <title>Tritrichomonas musculus Genome.</title>
        <authorList>
            <person name="Alves-Ferreira E."/>
            <person name="Grigg M."/>
            <person name="Lorenzi H."/>
            <person name="Galac M."/>
        </authorList>
    </citation>
    <scope>NUCLEOTIDE SEQUENCE [LARGE SCALE GENOMIC DNA]</scope>
    <source>
        <strain evidence="15 16">EAF2021</strain>
    </source>
</reference>
<evidence type="ECO:0000256" key="13">
    <source>
        <dbReference type="SAM" id="MobiDB-lite"/>
    </source>
</evidence>
<dbReference type="PROSITE" id="PS00626">
    <property type="entry name" value="RCC1_2"/>
    <property type="match status" value="1"/>
</dbReference>
<dbReference type="Gene3D" id="1.10.510.10">
    <property type="entry name" value="Transferase(Phosphotransferase) domain 1"/>
    <property type="match status" value="1"/>
</dbReference>
<dbReference type="PROSITE" id="PS00107">
    <property type="entry name" value="PROTEIN_KINASE_ATP"/>
    <property type="match status" value="1"/>
</dbReference>
<dbReference type="PANTHER" id="PTHR48013">
    <property type="entry name" value="DUAL SPECIFICITY MITOGEN-ACTIVATED PROTEIN KINASE KINASE 5-RELATED"/>
    <property type="match status" value="1"/>
</dbReference>
<proteinExistence type="inferred from homology"/>
<dbReference type="Pfam" id="PF00069">
    <property type="entry name" value="Pkinase"/>
    <property type="match status" value="1"/>
</dbReference>
<evidence type="ECO:0000256" key="6">
    <source>
        <dbReference type="ARBA" id="ARBA00038999"/>
    </source>
</evidence>
<feature type="repeat" description="RCC1" evidence="10">
    <location>
        <begin position="26"/>
        <end position="77"/>
    </location>
</feature>
<keyword evidence="2 11" id="KW-0547">Nucleotide-binding</keyword>
<keyword evidence="12" id="KW-0175">Coiled coil</keyword>
<dbReference type="InterPro" id="IPR008271">
    <property type="entry name" value="Ser/Thr_kinase_AS"/>
</dbReference>
<evidence type="ECO:0000259" key="14">
    <source>
        <dbReference type="PROSITE" id="PS50011"/>
    </source>
</evidence>
<comment type="catalytic activity">
    <reaction evidence="7">
        <text>L-seryl-[protein] + ATP = O-phospho-L-seryl-[protein] + ADP + H(+)</text>
        <dbReference type="Rhea" id="RHEA:17989"/>
        <dbReference type="Rhea" id="RHEA-COMP:9863"/>
        <dbReference type="Rhea" id="RHEA-COMP:11604"/>
        <dbReference type="ChEBI" id="CHEBI:15378"/>
        <dbReference type="ChEBI" id="CHEBI:29999"/>
        <dbReference type="ChEBI" id="CHEBI:30616"/>
        <dbReference type="ChEBI" id="CHEBI:83421"/>
        <dbReference type="ChEBI" id="CHEBI:456216"/>
        <dbReference type="EC" id="2.7.12.2"/>
    </reaction>
</comment>
<dbReference type="Gene3D" id="2.130.10.30">
    <property type="entry name" value="Regulator of chromosome condensation 1/beta-lactamase-inhibitor protein II"/>
    <property type="match status" value="1"/>
</dbReference>
<evidence type="ECO:0000256" key="12">
    <source>
        <dbReference type="SAM" id="Coils"/>
    </source>
</evidence>
<keyword evidence="3" id="KW-0418">Kinase</keyword>
<protein>
    <recommendedName>
        <fullName evidence="6">mitogen-activated protein kinase kinase</fullName>
        <ecNumber evidence="6">2.7.12.2</ecNumber>
    </recommendedName>
</protein>
<name>A0ABR2L1X7_9EUKA</name>
<evidence type="ECO:0000256" key="8">
    <source>
        <dbReference type="ARBA" id="ARBA00049299"/>
    </source>
</evidence>
<dbReference type="PROSITE" id="PS50011">
    <property type="entry name" value="PROTEIN_KINASE_DOM"/>
    <property type="match status" value="1"/>
</dbReference>
<feature type="binding site" evidence="11">
    <location>
        <position position="331"/>
    </location>
    <ligand>
        <name>ATP</name>
        <dbReference type="ChEBI" id="CHEBI:30616"/>
    </ligand>
</feature>
<dbReference type="InterPro" id="IPR009091">
    <property type="entry name" value="RCC1/BLIP-II"/>
</dbReference>
<comment type="caution">
    <text evidence="15">The sequence shown here is derived from an EMBL/GenBank/DDBJ whole genome shotgun (WGS) entry which is preliminary data.</text>
</comment>
<evidence type="ECO:0000313" key="16">
    <source>
        <dbReference type="Proteomes" id="UP001470230"/>
    </source>
</evidence>
<dbReference type="Proteomes" id="UP001470230">
    <property type="component" value="Unassembled WGS sequence"/>
</dbReference>
<evidence type="ECO:0000256" key="3">
    <source>
        <dbReference type="ARBA" id="ARBA00022777"/>
    </source>
</evidence>
<dbReference type="Pfam" id="PF00415">
    <property type="entry name" value="RCC1"/>
    <property type="match status" value="1"/>
</dbReference>
<dbReference type="EMBL" id="JAPFFF010000002">
    <property type="protein sequence ID" value="KAK8897360.1"/>
    <property type="molecule type" value="Genomic_DNA"/>
</dbReference>
<evidence type="ECO:0000256" key="11">
    <source>
        <dbReference type="PROSITE-ProRule" id="PRU10141"/>
    </source>
</evidence>
<dbReference type="PROSITE" id="PS00108">
    <property type="entry name" value="PROTEIN_KINASE_ST"/>
    <property type="match status" value="1"/>
</dbReference>
<comment type="catalytic activity">
    <reaction evidence="8">
        <text>L-threonyl-[protein] + ATP = O-phospho-L-threonyl-[protein] + ADP + H(+)</text>
        <dbReference type="Rhea" id="RHEA:46608"/>
        <dbReference type="Rhea" id="RHEA-COMP:11060"/>
        <dbReference type="Rhea" id="RHEA-COMP:11605"/>
        <dbReference type="ChEBI" id="CHEBI:15378"/>
        <dbReference type="ChEBI" id="CHEBI:30013"/>
        <dbReference type="ChEBI" id="CHEBI:30616"/>
        <dbReference type="ChEBI" id="CHEBI:61977"/>
        <dbReference type="ChEBI" id="CHEBI:456216"/>
        <dbReference type="EC" id="2.7.12.2"/>
    </reaction>
</comment>
<dbReference type="InterPro" id="IPR011009">
    <property type="entry name" value="Kinase-like_dom_sf"/>
</dbReference>
<comment type="similarity">
    <text evidence="5">Belongs to the protein kinase superfamily. STE Ser/Thr protein kinase family. MAP kinase kinase subfamily.</text>
</comment>
<dbReference type="SMART" id="SM00220">
    <property type="entry name" value="S_TKc"/>
    <property type="match status" value="1"/>
</dbReference>
<evidence type="ECO:0000256" key="5">
    <source>
        <dbReference type="ARBA" id="ARBA00038035"/>
    </source>
</evidence>
<dbReference type="InterPro" id="IPR000408">
    <property type="entry name" value="Reg_chr_condens"/>
</dbReference>
<feature type="domain" description="Protein kinase" evidence="14">
    <location>
        <begin position="305"/>
        <end position="554"/>
    </location>
</feature>
<feature type="region of interest" description="Disordered" evidence="13">
    <location>
        <begin position="153"/>
        <end position="175"/>
    </location>
</feature>
<feature type="compositionally biased region" description="Polar residues" evidence="13">
    <location>
        <begin position="153"/>
        <end position="171"/>
    </location>
</feature>
<evidence type="ECO:0000313" key="15">
    <source>
        <dbReference type="EMBL" id="KAK8897360.1"/>
    </source>
</evidence>
<keyword evidence="4 11" id="KW-0067">ATP-binding</keyword>